<evidence type="ECO:0000313" key="1">
    <source>
        <dbReference type="EMBL" id="GLZ81118.1"/>
    </source>
</evidence>
<name>A0A9W6SS73_9ACTN</name>
<dbReference type="InterPro" id="IPR007061">
    <property type="entry name" value="MST-like"/>
</dbReference>
<dbReference type="Proteomes" id="UP001165079">
    <property type="component" value="Unassembled WGS sequence"/>
</dbReference>
<dbReference type="AlphaFoldDB" id="A0A9W6SS73"/>
<evidence type="ECO:0008006" key="3">
    <source>
        <dbReference type="Google" id="ProtNLM"/>
    </source>
</evidence>
<dbReference type="EMBL" id="BSTX01000005">
    <property type="protein sequence ID" value="GLZ81118.1"/>
    <property type="molecule type" value="Genomic_DNA"/>
</dbReference>
<dbReference type="Pfam" id="PF04978">
    <property type="entry name" value="MST"/>
    <property type="match status" value="1"/>
</dbReference>
<sequence>MSPRRAELYAGDESRFTTDATADERTILTGMLAAQRRTFEMKCAGLTGEQLRSRAVEPSTLSLLGLVRHLTDVERRWVRMDLAGEDAGPLYSSPEHPDGDFEGAGDVEADWDAWREQVAFTTKYIEANDLDAGGRDHWRGPLTLRWVIAHLIEEYARHLGHADLLRERIDGSVGL</sequence>
<keyword evidence="2" id="KW-1185">Reference proteome</keyword>
<proteinExistence type="predicted"/>
<dbReference type="Gene3D" id="1.20.120.450">
    <property type="entry name" value="dinb family like domain"/>
    <property type="match status" value="1"/>
</dbReference>
<dbReference type="InterPro" id="IPR034660">
    <property type="entry name" value="DinB/YfiT-like"/>
</dbReference>
<accession>A0A9W6SS73</accession>
<evidence type="ECO:0000313" key="2">
    <source>
        <dbReference type="Proteomes" id="UP001165079"/>
    </source>
</evidence>
<organism evidence="1 2">
    <name type="scientific">Actinorhabdospora filicis</name>
    <dbReference type="NCBI Taxonomy" id="1785913"/>
    <lineage>
        <taxon>Bacteria</taxon>
        <taxon>Bacillati</taxon>
        <taxon>Actinomycetota</taxon>
        <taxon>Actinomycetes</taxon>
        <taxon>Micromonosporales</taxon>
        <taxon>Micromonosporaceae</taxon>
        <taxon>Actinorhabdospora</taxon>
    </lineage>
</organism>
<gene>
    <name evidence="1" type="ORF">Afil01_59250</name>
</gene>
<comment type="caution">
    <text evidence="1">The sequence shown here is derived from an EMBL/GenBank/DDBJ whole genome shotgun (WGS) entry which is preliminary data.</text>
</comment>
<protein>
    <recommendedName>
        <fullName evidence="3">DinB family protein</fullName>
    </recommendedName>
</protein>
<reference evidence="1" key="1">
    <citation type="submission" date="2023-03" db="EMBL/GenBank/DDBJ databases">
        <title>Actinorhabdospora filicis NBRC 111898.</title>
        <authorList>
            <person name="Ichikawa N."/>
            <person name="Sato H."/>
            <person name="Tonouchi N."/>
        </authorList>
    </citation>
    <scope>NUCLEOTIDE SEQUENCE</scope>
    <source>
        <strain evidence="1">NBRC 111898</strain>
    </source>
</reference>
<dbReference type="RefSeq" id="WP_285666491.1">
    <property type="nucleotide sequence ID" value="NZ_BSTX01000005.1"/>
</dbReference>
<dbReference type="SUPFAM" id="SSF109854">
    <property type="entry name" value="DinB/YfiT-like putative metalloenzymes"/>
    <property type="match status" value="1"/>
</dbReference>